<dbReference type="EMBL" id="BHYL01000097">
    <property type="protein sequence ID" value="GCD19831.1"/>
    <property type="molecule type" value="Genomic_DNA"/>
</dbReference>
<evidence type="ECO:0000313" key="2">
    <source>
        <dbReference type="EMBL" id="GCD19831.1"/>
    </source>
</evidence>
<gene>
    <name evidence="2" type="ORF">CTKZ_13930</name>
</gene>
<evidence type="ECO:0000313" key="3">
    <source>
        <dbReference type="Proteomes" id="UP000288246"/>
    </source>
</evidence>
<organism evidence="2 3">
    <name type="scientific">Cellulomonas algicola</name>
    <dbReference type="NCBI Taxonomy" id="2071633"/>
    <lineage>
        <taxon>Bacteria</taxon>
        <taxon>Bacillati</taxon>
        <taxon>Actinomycetota</taxon>
        <taxon>Actinomycetes</taxon>
        <taxon>Micrococcales</taxon>
        <taxon>Cellulomonadaceae</taxon>
        <taxon>Cellulomonas</taxon>
    </lineage>
</organism>
<sequence>MTSTELFAKAQALDALAGDVETAIDPAKSIADSPDWECANATDVRGALNGWRSAAQSAARNLRDEASRVRGEARRAEEREEQEERDARRERQPQ</sequence>
<dbReference type="Proteomes" id="UP000288246">
    <property type="component" value="Unassembled WGS sequence"/>
</dbReference>
<dbReference type="AlphaFoldDB" id="A0A401UYQ7"/>
<accession>A0A401UYQ7</accession>
<proteinExistence type="predicted"/>
<dbReference type="RefSeq" id="WP_124342361.1">
    <property type="nucleotide sequence ID" value="NZ_BHYL01000097.1"/>
</dbReference>
<protein>
    <submittedName>
        <fullName evidence="2">Uncharacterized protein</fullName>
    </submittedName>
</protein>
<feature type="region of interest" description="Disordered" evidence="1">
    <location>
        <begin position="58"/>
        <end position="94"/>
    </location>
</feature>
<evidence type="ECO:0000256" key="1">
    <source>
        <dbReference type="SAM" id="MobiDB-lite"/>
    </source>
</evidence>
<keyword evidence="3" id="KW-1185">Reference proteome</keyword>
<reference evidence="2 3" key="1">
    <citation type="submission" date="2018-11" db="EMBL/GenBank/DDBJ databases">
        <title>Draft genome sequence of Cellulomonas takizawaensis strain TKZ-21.</title>
        <authorList>
            <person name="Yamamura H."/>
            <person name="Hayashi T."/>
            <person name="Hamada M."/>
            <person name="Serisawa Y."/>
            <person name="Matsuyama K."/>
            <person name="Nakagawa Y."/>
            <person name="Otoguro M."/>
            <person name="Yanagida F."/>
            <person name="Hayakawa M."/>
        </authorList>
    </citation>
    <scope>NUCLEOTIDE SEQUENCE [LARGE SCALE GENOMIC DNA]</scope>
    <source>
        <strain evidence="2 3">TKZ-21</strain>
    </source>
</reference>
<comment type="caution">
    <text evidence="2">The sequence shown here is derived from an EMBL/GenBank/DDBJ whole genome shotgun (WGS) entry which is preliminary data.</text>
</comment>
<dbReference type="OrthoDB" id="4828791at2"/>
<feature type="compositionally biased region" description="Basic and acidic residues" evidence="1">
    <location>
        <begin position="85"/>
        <end position="94"/>
    </location>
</feature>
<name>A0A401UYQ7_9CELL</name>
<feature type="compositionally biased region" description="Basic and acidic residues" evidence="1">
    <location>
        <begin position="61"/>
        <end position="78"/>
    </location>
</feature>